<evidence type="ECO:0000313" key="2">
    <source>
        <dbReference type="Proteomes" id="UP000805193"/>
    </source>
</evidence>
<dbReference type="Proteomes" id="UP000805193">
    <property type="component" value="Unassembled WGS sequence"/>
</dbReference>
<evidence type="ECO:0000313" key="1">
    <source>
        <dbReference type="EMBL" id="KAG0429090.1"/>
    </source>
</evidence>
<comment type="caution">
    <text evidence="1">The sequence shown here is derived from an EMBL/GenBank/DDBJ whole genome shotgun (WGS) entry which is preliminary data.</text>
</comment>
<name>A0AC60Q5J5_IXOPE</name>
<protein>
    <submittedName>
        <fullName evidence="1">Uncharacterized protein</fullName>
    </submittedName>
</protein>
<organism evidence="1 2">
    <name type="scientific">Ixodes persulcatus</name>
    <name type="common">Taiga tick</name>
    <dbReference type="NCBI Taxonomy" id="34615"/>
    <lineage>
        <taxon>Eukaryota</taxon>
        <taxon>Metazoa</taxon>
        <taxon>Ecdysozoa</taxon>
        <taxon>Arthropoda</taxon>
        <taxon>Chelicerata</taxon>
        <taxon>Arachnida</taxon>
        <taxon>Acari</taxon>
        <taxon>Parasitiformes</taxon>
        <taxon>Ixodida</taxon>
        <taxon>Ixodoidea</taxon>
        <taxon>Ixodidae</taxon>
        <taxon>Ixodinae</taxon>
        <taxon>Ixodes</taxon>
    </lineage>
</organism>
<sequence length="74" mass="8065">MFVEVGAEYVHRGSWSSPTSAVAEKTVMGRGQQPVLLKTEVDLPVEGEDASSLEAHQQWLCAESESWCLTKAAD</sequence>
<keyword evidence="2" id="KW-1185">Reference proteome</keyword>
<reference evidence="1 2" key="1">
    <citation type="journal article" date="2020" name="Cell">
        <title>Large-Scale Comparative Analyses of Tick Genomes Elucidate Their Genetic Diversity and Vector Capacities.</title>
        <authorList>
            <consortium name="Tick Genome and Microbiome Consortium (TIGMIC)"/>
            <person name="Jia N."/>
            <person name="Wang J."/>
            <person name="Shi W."/>
            <person name="Du L."/>
            <person name="Sun Y."/>
            <person name="Zhan W."/>
            <person name="Jiang J.F."/>
            <person name="Wang Q."/>
            <person name="Zhang B."/>
            <person name="Ji P."/>
            <person name="Bell-Sakyi L."/>
            <person name="Cui X.M."/>
            <person name="Yuan T.T."/>
            <person name="Jiang B.G."/>
            <person name="Yang W.F."/>
            <person name="Lam T.T."/>
            <person name="Chang Q.C."/>
            <person name="Ding S.J."/>
            <person name="Wang X.J."/>
            <person name="Zhu J.G."/>
            <person name="Ruan X.D."/>
            <person name="Zhao L."/>
            <person name="Wei J.T."/>
            <person name="Ye R.Z."/>
            <person name="Que T.C."/>
            <person name="Du C.H."/>
            <person name="Zhou Y.H."/>
            <person name="Cheng J.X."/>
            <person name="Dai P.F."/>
            <person name="Guo W.B."/>
            <person name="Han X.H."/>
            <person name="Huang E.J."/>
            <person name="Li L.F."/>
            <person name="Wei W."/>
            <person name="Gao Y.C."/>
            <person name="Liu J.Z."/>
            <person name="Shao H.Z."/>
            <person name="Wang X."/>
            <person name="Wang C.C."/>
            <person name="Yang T.C."/>
            <person name="Huo Q.B."/>
            <person name="Li W."/>
            <person name="Chen H.Y."/>
            <person name="Chen S.E."/>
            <person name="Zhou L.G."/>
            <person name="Ni X.B."/>
            <person name="Tian J.H."/>
            <person name="Sheng Y."/>
            <person name="Liu T."/>
            <person name="Pan Y.S."/>
            <person name="Xia L.Y."/>
            <person name="Li J."/>
            <person name="Zhao F."/>
            <person name="Cao W.C."/>
        </authorList>
    </citation>
    <scope>NUCLEOTIDE SEQUENCE [LARGE SCALE GENOMIC DNA]</scope>
    <source>
        <strain evidence="1">Iper-2018</strain>
    </source>
</reference>
<dbReference type="EMBL" id="JABSTQ010009449">
    <property type="protein sequence ID" value="KAG0429090.1"/>
    <property type="molecule type" value="Genomic_DNA"/>
</dbReference>
<proteinExistence type="predicted"/>
<accession>A0AC60Q5J5</accession>
<gene>
    <name evidence="1" type="ORF">HPB47_023978</name>
</gene>